<accession>A0A7V8RLF7</accession>
<evidence type="ECO:0000313" key="2">
    <source>
        <dbReference type="Proteomes" id="UP000572407"/>
    </source>
</evidence>
<gene>
    <name evidence="1" type="ORF">FHK92_12815</name>
</gene>
<protein>
    <recommendedName>
        <fullName evidence="3">DUF3077 domain-containing protein</fullName>
    </recommendedName>
</protein>
<dbReference type="RefSeq" id="WP_181288315.1">
    <property type="nucleotide sequence ID" value="NZ_VDLV01000014.1"/>
</dbReference>
<sequence>MFKITPNPPEADPNSPYLDGINAKKLEEAATRALDFYLKPKPTEPTKPTKPKETTKPGQLFTVVKDLDNECLLANLSETLASADAMVNELAFDMEGSNRHVLLGIQQLIELGSLLANRALDNVDPR</sequence>
<dbReference type="AlphaFoldDB" id="A0A7V8RLF7"/>
<evidence type="ECO:0000313" key="1">
    <source>
        <dbReference type="EMBL" id="MBA1378689.1"/>
    </source>
</evidence>
<evidence type="ECO:0008006" key="3">
    <source>
        <dbReference type="Google" id="ProtNLM"/>
    </source>
</evidence>
<dbReference type="EMBL" id="VDLV01000014">
    <property type="protein sequence ID" value="MBA1378689.1"/>
    <property type="molecule type" value="Genomic_DNA"/>
</dbReference>
<name>A0A7V8RLF7_9PSED</name>
<reference evidence="1 2" key="1">
    <citation type="submission" date="2019-06" db="EMBL/GenBank/DDBJ databases">
        <title>Analysis of the biodiversity of Brassica napus bacterial endophytes for the selection of potential efficient biofertilizers for rapeseed crops.</title>
        <authorList>
            <person name="Jimenez-Gomez A."/>
            <person name="Saati-Santamaria Z."/>
            <person name="Menendez E."/>
            <person name="Rivas R."/>
            <person name="Mateos P.F."/>
            <person name="Velazquez E."/>
            <person name="Garcia-Fraile P."/>
        </authorList>
    </citation>
    <scope>NUCLEOTIDE SEQUENCE [LARGE SCALE GENOMIC DNA]</scope>
    <source>
        <strain evidence="1 2">CDVBN10</strain>
    </source>
</reference>
<organism evidence="1 2">
    <name type="scientific">Pseudomonas brassicacearum subsp. neoaurantiaca</name>
    <dbReference type="NCBI Taxonomy" id="494916"/>
    <lineage>
        <taxon>Bacteria</taxon>
        <taxon>Pseudomonadati</taxon>
        <taxon>Pseudomonadota</taxon>
        <taxon>Gammaproteobacteria</taxon>
        <taxon>Pseudomonadales</taxon>
        <taxon>Pseudomonadaceae</taxon>
        <taxon>Pseudomonas</taxon>
    </lineage>
</organism>
<comment type="caution">
    <text evidence="1">The sequence shown here is derived from an EMBL/GenBank/DDBJ whole genome shotgun (WGS) entry which is preliminary data.</text>
</comment>
<dbReference type="Proteomes" id="UP000572407">
    <property type="component" value="Unassembled WGS sequence"/>
</dbReference>
<dbReference type="Pfam" id="PF19619">
    <property type="entry name" value="DUF6124"/>
    <property type="match status" value="1"/>
</dbReference>
<proteinExistence type="predicted"/>